<comment type="similarity">
    <text evidence="2">Belongs to the ABC-4 integral membrane protein family. LolC/E subfamily.</text>
</comment>
<feature type="domain" description="ABC3 transporter permease C-terminal" evidence="8">
    <location>
        <begin position="343"/>
        <end position="467"/>
    </location>
</feature>
<keyword evidence="5 7" id="KW-1133">Transmembrane helix</keyword>
<evidence type="ECO:0000256" key="6">
    <source>
        <dbReference type="ARBA" id="ARBA00023136"/>
    </source>
</evidence>
<evidence type="ECO:0000256" key="2">
    <source>
        <dbReference type="ARBA" id="ARBA00005236"/>
    </source>
</evidence>
<keyword evidence="4 7" id="KW-0812">Transmembrane</keyword>
<comment type="caution">
    <text evidence="10">The sequence shown here is derived from an EMBL/GenBank/DDBJ whole genome shotgun (WGS) entry which is preliminary data.</text>
</comment>
<dbReference type="InterPro" id="IPR025857">
    <property type="entry name" value="MacB_PCD"/>
</dbReference>
<accession>A0A6L3ZJ77</accession>
<evidence type="ECO:0000256" key="7">
    <source>
        <dbReference type="SAM" id="Phobius"/>
    </source>
</evidence>
<dbReference type="GO" id="GO:0044874">
    <property type="term" value="P:lipoprotein localization to outer membrane"/>
    <property type="evidence" value="ECO:0007669"/>
    <property type="project" value="TreeGrafter"/>
</dbReference>
<dbReference type="AlphaFoldDB" id="A0A6L3ZJ77"/>
<dbReference type="InterPro" id="IPR051447">
    <property type="entry name" value="Lipoprotein-release_system"/>
</dbReference>
<sequence length="475" mass="53464">MSLDIEVGLATTATVLFRTCPNQAPGMSAAGVGSCCANPRKQKIVVKTMVARVRICISLASKFRFMRWEWFVAKRLVRSEKAGKAVTGPVITVSITAIALGMVLMILAVATGIGLQERIKDKIIGFSGHIQIQPYDANLSYEDKPINTHIEFYPDITELSGFTHIQRTAQKAGILVADDDFEGVALKGVGPEYNWDFFRDALEEGVIPSYRDFHESDSILISRSTANRLKIQTGDEVEVYFIREAPKPPLTRYLIVSGIYNTGLEEFDRLYVISDLDLIRGLNDWKDDEAGRFEVFIDDFDQLDERTAQLHQSIPFNMDATSVRRENSQMFQWLALFDINIYLIIGIMLVVASINMISALLILILERVRTIGILKSIGGNDRDIRRIFLFQSMYLILRGLFLGNVIGIGICLAQQYWGFVELDPATYYVNVAPVLLDWGYILLLNLGTFVVCLLAMLAPSYMVMRIRPAKALRFD</sequence>
<dbReference type="GO" id="GO:0098797">
    <property type="term" value="C:plasma membrane protein complex"/>
    <property type="evidence" value="ECO:0007669"/>
    <property type="project" value="TreeGrafter"/>
</dbReference>
<dbReference type="PANTHER" id="PTHR30489">
    <property type="entry name" value="LIPOPROTEIN-RELEASING SYSTEM TRANSMEMBRANE PROTEIN LOLE"/>
    <property type="match status" value="1"/>
</dbReference>
<comment type="subcellular location">
    <subcellularLocation>
        <location evidence="1">Cell membrane</location>
        <topology evidence="1">Multi-pass membrane protein</topology>
    </subcellularLocation>
</comment>
<evidence type="ECO:0000313" key="10">
    <source>
        <dbReference type="EMBL" id="KAB2818066.1"/>
    </source>
</evidence>
<evidence type="ECO:0000256" key="5">
    <source>
        <dbReference type="ARBA" id="ARBA00022989"/>
    </source>
</evidence>
<dbReference type="InterPro" id="IPR003838">
    <property type="entry name" value="ABC3_permease_C"/>
</dbReference>
<dbReference type="Pfam" id="PF02687">
    <property type="entry name" value="FtsX"/>
    <property type="match status" value="1"/>
</dbReference>
<feature type="transmembrane region" description="Helical" evidence="7">
    <location>
        <begin position="438"/>
        <end position="463"/>
    </location>
</feature>
<gene>
    <name evidence="10" type="ORF">F8C82_06605</name>
</gene>
<name>A0A6L3ZJ77_9FLAO</name>
<reference evidence="10 11" key="1">
    <citation type="submission" date="2019-10" db="EMBL/GenBank/DDBJ databases">
        <title>Genome sequence of Phaeocystidibacter marisrubri JCM30614 (type strain).</title>
        <authorList>
            <person name="Bowman J.P."/>
        </authorList>
    </citation>
    <scope>NUCLEOTIDE SEQUENCE [LARGE SCALE GENOMIC DNA]</scope>
    <source>
        <strain evidence="10 11">JCM 30614</strain>
    </source>
</reference>
<dbReference type="EMBL" id="WBVQ01000001">
    <property type="protein sequence ID" value="KAB2818066.1"/>
    <property type="molecule type" value="Genomic_DNA"/>
</dbReference>
<keyword evidence="11" id="KW-1185">Reference proteome</keyword>
<evidence type="ECO:0000259" key="8">
    <source>
        <dbReference type="Pfam" id="PF02687"/>
    </source>
</evidence>
<evidence type="ECO:0000256" key="1">
    <source>
        <dbReference type="ARBA" id="ARBA00004651"/>
    </source>
</evidence>
<feature type="transmembrane region" description="Helical" evidence="7">
    <location>
        <begin position="341"/>
        <end position="365"/>
    </location>
</feature>
<proteinExistence type="inferred from homology"/>
<evidence type="ECO:0000313" key="11">
    <source>
        <dbReference type="Proteomes" id="UP000484164"/>
    </source>
</evidence>
<keyword evidence="6 7" id="KW-0472">Membrane</keyword>
<dbReference type="PANTHER" id="PTHR30489:SF0">
    <property type="entry name" value="LIPOPROTEIN-RELEASING SYSTEM TRANSMEMBRANE PROTEIN LOLE"/>
    <property type="match status" value="1"/>
</dbReference>
<feature type="transmembrane region" description="Helical" evidence="7">
    <location>
        <begin position="85"/>
        <end position="110"/>
    </location>
</feature>
<feature type="domain" description="MacB-like periplasmic core" evidence="9">
    <location>
        <begin position="94"/>
        <end position="263"/>
    </location>
</feature>
<organism evidence="10 11">
    <name type="scientific">Phaeocystidibacter marisrubri</name>
    <dbReference type="NCBI Taxonomy" id="1577780"/>
    <lineage>
        <taxon>Bacteria</taxon>
        <taxon>Pseudomonadati</taxon>
        <taxon>Bacteroidota</taxon>
        <taxon>Flavobacteriia</taxon>
        <taxon>Flavobacteriales</taxon>
        <taxon>Phaeocystidibacteraceae</taxon>
        <taxon>Phaeocystidibacter</taxon>
    </lineage>
</organism>
<keyword evidence="3" id="KW-1003">Cell membrane</keyword>
<protein>
    <submittedName>
        <fullName evidence="10">ABC transporter permease</fullName>
    </submittedName>
</protein>
<dbReference type="Proteomes" id="UP000484164">
    <property type="component" value="Unassembled WGS sequence"/>
</dbReference>
<dbReference type="OrthoDB" id="1522670at2"/>
<evidence type="ECO:0000256" key="3">
    <source>
        <dbReference type="ARBA" id="ARBA00022475"/>
    </source>
</evidence>
<evidence type="ECO:0000259" key="9">
    <source>
        <dbReference type="Pfam" id="PF12704"/>
    </source>
</evidence>
<feature type="transmembrane region" description="Helical" evidence="7">
    <location>
        <begin position="395"/>
        <end position="418"/>
    </location>
</feature>
<evidence type="ECO:0000256" key="4">
    <source>
        <dbReference type="ARBA" id="ARBA00022692"/>
    </source>
</evidence>
<dbReference type="Pfam" id="PF12704">
    <property type="entry name" value="MacB_PCD"/>
    <property type="match status" value="1"/>
</dbReference>